<name>A0A9P0KFX0_ACAOB</name>
<reference evidence="1" key="1">
    <citation type="submission" date="2022-03" db="EMBL/GenBank/DDBJ databases">
        <authorList>
            <person name="Sayadi A."/>
        </authorList>
    </citation>
    <scope>NUCLEOTIDE SEQUENCE</scope>
</reference>
<proteinExistence type="predicted"/>
<comment type="caution">
    <text evidence="1">The sequence shown here is derived from an EMBL/GenBank/DDBJ whole genome shotgun (WGS) entry which is preliminary data.</text>
</comment>
<accession>A0A9P0KFX0</accession>
<organism evidence="1 2">
    <name type="scientific">Acanthoscelides obtectus</name>
    <name type="common">Bean weevil</name>
    <name type="synonym">Bruchus obtectus</name>
    <dbReference type="NCBI Taxonomy" id="200917"/>
    <lineage>
        <taxon>Eukaryota</taxon>
        <taxon>Metazoa</taxon>
        <taxon>Ecdysozoa</taxon>
        <taxon>Arthropoda</taxon>
        <taxon>Hexapoda</taxon>
        <taxon>Insecta</taxon>
        <taxon>Pterygota</taxon>
        <taxon>Neoptera</taxon>
        <taxon>Endopterygota</taxon>
        <taxon>Coleoptera</taxon>
        <taxon>Polyphaga</taxon>
        <taxon>Cucujiformia</taxon>
        <taxon>Chrysomeloidea</taxon>
        <taxon>Chrysomelidae</taxon>
        <taxon>Bruchinae</taxon>
        <taxon>Bruchini</taxon>
        <taxon>Acanthoscelides</taxon>
    </lineage>
</organism>
<dbReference type="AlphaFoldDB" id="A0A9P0KFX0"/>
<gene>
    <name evidence="1" type="ORF">ACAOBT_LOCUS9034</name>
</gene>
<sequence length="115" mass="13016">MGNTELIYVTIFEFLSLDQFLVDHGENTAFVNNSAVFSKIVKEKKGFSWLLKTGLKKDWEVESRVIKFQPMTTQNDDAVLLTLRTTARRFSCRLAFGEAGAARPPCNALLSLREL</sequence>
<keyword evidence="2" id="KW-1185">Reference proteome</keyword>
<protein>
    <submittedName>
        <fullName evidence="1">Uncharacterized protein</fullName>
    </submittedName>
</protein>
<dbReference type="EMBL" id="CAKOFQ010006776">
    <property type="protein sequence ID" value="CAH1970654.1"/>
    <property type="molecule type" value="Genomic_DNA"/>
</dbReference>
<dbReference type="Proteomes" id="UP001152888">
    <property type="component" value="Unassembled WGS sequence"/>
</dbReference>
<evidence type="ECO:0000313" key="1">
    <source>
        <dbReference type="EMBL" id="CAH1970654.1"/>
    </source>
</evidence>
<evidence type="ECO:0000313" key="2">
    <source>
        <dbReference type="Proteomes" id="UP001152888"/>
    </source>
</evidence>